<accession>A0A7Y8Y0G4</accession>
<keyword evidence="1" id="KW-0812">Transmembrane</keyword>
<dbReference type="RefSeq" id="WP_176005143.1">
    <property type="nucleotide sequence ID" value="NZ_JABWMI010000006.1"/>
</dbReference>
<comment type="caution">
    <text evidence="2">The sequence shown here is derived from an EMBL/GenBank/DDBJ whole genome shotgun (WGS) entry which is preliminary data.</text>
</comment>
<dbReference type="EMBL" id="JACBJI010000002">
    <property type="protein sequence ID" value="NYA70329.1"/>
    <property type="molecule type" value="Genomic_DNA"/>
</dbReference>
<proteinExistence type="predicted"/>
<evidence type="ECO:0000256" key="1">
    <source>
        <dbReference type="SAM" id="Phobius"/>
    </source>
</evidence>
<name>A0A7Y8Y0G4_9FLAO</name>
<protein>
    <submittedName>
        <fullName evidence="2">Uncharacterized protein</fullName>
    </submittedName>
</protein>
<keyword evidence="3" id="KW-1185">Reference proteome</keyword>
<feature type="transmembrane region" description="Helical" evidence="1">
    <location>
        <begin position="16"/>
        <end position="43"/>
    </location>
</feature>
<keyword evidence="1" id="KW-0472">Membrane</keyword>
<evidence type="ECO:0000313" key="3">
    <source>
        <dbReference type="Proteomes" id="UP000535020"/>
    </source>
</evidence>
<sequence length="165" mass="18857">MNAIISYTKEVPVFKYAIGSLLVLFFLFGLLSLNYLSLIFLILGLGIMTTEGAELDLDAKTYRTVKSLFGIKFGKWQPNPKFDYVSVFSTHETQQVTVVTASASFREQLIVLNVFYGNKHFTFYKTKDKTDAMEKAKHIAMALEIDVLDATRREKIWLDKNLQPI</sequence>
<keyword evidence="1" id="KW-1133">Transmembrane helix</keyword>
<gene>
    <name evidence="2" type="ORF">HZF10_05310</name>
</gene>
<dbReference type="Proteomes" id="UP000535020">
    <property type="component" value="Unassembled WGS sequence"/>
</dbReference>
<dbReference type="AlphaFoldDB" id="A0A7Y8Y0G4"/>
<reference evidence="2 3" key="1">
    <citation type="submission" date="2020-07" db="EMBL/GenBank/DDBJ databases">
        <authorList>
            <person name="Sun Q."/>
        </authorList>
    </citation>
    <scope>NUCLEOTIDE SEQUENCE [LARGE SCALE GENOMIC DNA]</scope>
    <source>
        <strain evidence="2 3">MAH-1</strain>
    </source>
</reference>
<evidence type="ECO:0000313" key="2">
    <source>
        <dbReference type="EMBL" id="NYA70329.1"/>
    </source>
</evidence>
<organism evidence="2 3">
    <name type="scientific">Flavobacterium agri</name>
    <dbReference type="NCBI Taxonomy" id="2743471"/>
    <lineage>
        <taxon>Bacteria</taxon>
        <taxon>Pseudomonadati</taxon>
        <taxon>Bacteroidota</taxon>
        <taxon>Flavobacteriia</taxon>
        <taxon>Flavobacteriales</taxon>
        <taxon>Flavobacteriaceae</taxon>
        <taxon>Flavobacterium</taxon>
    </lineage>
</organism>